<feature type="transmembrane region" description="Helical" evidence="8">
    <location>
        <begin position="290"/>
        <end position="308"/>
    </location>
</feature>
<dbReference type="Proteomes" id="UP000327013">
    <property type="component" value="Chromosome 7"/>
</dbReference>
<dbReference type="PROSITE" id="PS01219">
    <property type="entry name" value="AMMONIUM_TRANSP"/>
    <property type="match status" value="1"/>
</dbReference>
<feature type="transmembrane region" description="Helical" evidence="8">
    <location>
        <begin position="160"/>
        <end position="185"/>
    </location>
</feature>
<sequence>MANASVVPSGYQQGTPASPEWLNKGDNAWQMISATLVGMQGMPGLVILYAGLVKKKWALNSAFMALFAFAAVMPCWVLWAYKMSFGHKLLPFWGKAGLAVSQDFLIPQAVLPSTSYKNITPAATLLYPTATMVFFQYAFAAVTVILLAGSVLARMSIKAWMVFVPLWITFSYSVGAYSVWGGGFLFQWGVMDYSGGYVVHLASGAAGFTAAYWVGPRLREDREEFPPNNLLLAIAGAGILWMGWSGFNGGNPFSANVDSSVAVLNTHICASTSLLVWTCWDVIFFKKPSVIGAIQGMITGLVCITPGAGLVQGWAALVMGIISGTIPWYTMMVLGKKQWFLQAVDDTLGVFHTHAVAGTLGGALTGIFADPDLSSLFLPIPNSKGALYSARFTYQKRKRKGAFYGGRGGVQFGKQLVGACFIIGWNVVATSIILCLIKLVLPLRMTEQELKIGDDAAHGEEAYALVGKGQREIYIQNGGNNDFVQREENRV</sequence>
<feature type="transmembrane region" description="Helical" evidence="8">
    <location>
        <begin position="264"/>
        <end position="283"/>
    </location>
</feature>
<name>A0A5N6RL44_9ROSI</name>
<dbReference type="InterPro" id="IPR018047">
    <property type="entry name" value="Ammonium_transpt_CS"/>
</dbReference>
<feature type="transmembrane region" description="Helical" evidence="8">
    <location>
        <begin position="227"/>
        <end position="244"/>
    </location>
</feature>
<dbReference type="InterPro" id="IPR001905">
    <property type="entry name" value="Ammonium_transpt"/>
</dbReference>
<feature type="transmembrane region" description="Helical" evidence="8">
    <location>
        <begin position="416"/>
        <end position="441"/>
    </location>
</feature>
<feature type="transmembrane region" description="Helical" evidence="8">
    <location>
        <begin position="62"/>
        <end position="81"/>
    </location>
</feature>
<dbReference type="InterPro" id="IPR024041">
    <property type="entry name" value="NH4_transpt_AmtB-like_dom"/>
</dbReference>
<dbReference type="FunFam" id="1.10.3430.10:FF:000005">
    <property type="entry name" value="Ammonium transporter"/>
    <property type="match status" value="1"/>
</dbReference>
<dbReference type="GO" id="GO:0005886">
    <property type="term" value="C:plasma membrane"/>
    <property type="evidence" value="ECO:0007669"/>
    <property type="project" value="UniProtKB-SubCell"/>
</dbReference>
<feature type="transmembrane region" description="Helical" evidence="8">
    <location>
        <begin position="28"/>
        <end position="50"/>
    </location>
</feature>
<reference evidence="10 11" key="1">
    <citation type="submission" date="2019-06" db="EMBL/GenBank/DDBJ databases">
        <title>A chromosomal-level reference genome of Carpinus fangiana (Coryloideae, Betulaceae).</title>
        <authorList>
            <person name="Yang X."/>
            <person name="Wang Z."/>
            <person name="Zhang L."/>
            <person name="Hao G."/>
            <person name="Liu J."/>
            <person name="Yang Y."/>
        </authorList>
    </citation>
    <scope>NUCLEOTIDE SEQUENCE [LARGE SCALE GENOMIC DNA]</scope>
    <source>
        <strain evidence="10">Cfa_2016G</strain>
        <tissue evidence="10">Leaf</tissue>
    </source>
</reference>
<dbReference type="InterPro" id="IPR002229">
    <property type="entry name" value="RhesusRHD"/>
</dbReference>
<dbReference type="PANTHER" id="PTHR43029">
    <property type="entry name" value="AMMONIUM TRANSPORTER MEP2"/>
    <property type="match status" value="1"/>
</dbReference>
<gene>
    <name evidence="10" type="ORF">FH972_017181</name>
</gene>
<evidence type="ECO:0000256" key="6">
    <source>
        <dbReference type="ARBA" id="ARBA00023136"/>
    </source>
</evidence>
<evidence type="ECO:0000256" key="7">
    <source>
        <dbReference type="ARBA" id="ARBA00023177"/>
    </source>
</evidence>
<dbReference type="InterPro" id="IPR029020">
    <property type="entry name" value="Ammonium/urea_transptr"/>
</dbReference>
<keyword evidence="11" id="KW-1185">Reference proteome</keyword>
<dbReference type="PRINTS" id="PR00342">
    <property type="entry name" value="RHESUSRHD"/>
</dbReference>
<evidence type="ECO:0000256" key="1">
    <source>
        <dbReference type="ARBA" id="ARBA00004651"/>
    </source>
</evidence>
<evidence type="ECO:0000256" key="5">
    <source>
        <dbReference type="ARBA" id="ARBA00022989"/>
    </source>
</evidence>
<dbReference type="NCBIfam" id="TIGR00836">
    <property type="entry name" value="amt"/>
    <property type="match status" value="1"/>
</dbReference>
<protein>
    <recommendedName>
        <fullName evidence="8">Ammonium transporter</fullName>
    </recommendedName>
</protein>
<evidence type="ECO:0000256" key="4">
    <source>
        <dbReference type="ARBA" id="ARBA00022692"/>
    </source>
</evidence>
<dbReference type="Pfam" id="PF00909">
    <property type="entry name" value="Ammonium_transp"/>
    <property type="match status" value="1"/>
</dbReference>
<evidence type="ECO:0000256" key="3">
    <source>
        <dbReference type="ARBA" id="ARBA00022448"/>
    </source>
</evidence>
<keyword evidence="6 8" id="KW-0472">Membrane</keyword>
<evidence type="ECO:0000259" key="9">
    <source>
        <dbReference type="Pfam" id="PF00909"/>
    </source>
</evidence>
<evidence type="ECO:0000256" key="8">
    <source>
        <dbReference type="RuleBase" id="RU362002"/>
    </source>
</evidence>
<feature type="domain" description="Ammonium transporter AmtB-like" evidence="9">
    <location>
        <begin position="28"/>
        <end position="463"/>
    </location>
</feature>
<feature type="transmembrane region" description="Helical" evidence="8">
    <location>
        <begin position="314"/>
        <end position="335"/>
    </location>
</feature>
<dbReference type="GO" id="GO:0008519">
    <property type="term" value="F:ammonium channel activity"/>
    <property type="evidence" value="ECO:0007669"/>
    <property type="project" value="InterPro"/>
</dbReference>
<keyword evidence="4 8" id="KW-0812">Transmembrane</keyword>
<keyword evidence="7 8" id="KW-0924">Ammonia transport</keyword>
<keyword evidence="3 8" id="KW-0813">Transport</keyword>
<feature type="transmembrane region" description="Helical" evidence="8">
    <location>
        <begin position="347"/>
        <end position="369"/>
    </location>
</feature>
<dbReference type="PANTHER" id="PTHR43029:SF17">
    <property type="entry name" value="TRANSPORTER 2, PUTATIVE-RELATED"/>
    <property type="match status" value="1"/>
</dbReference>
<dbReference type="OrthoDB" id="534912at2759"/>
<feature type="transmembrane region" description="Helical" evidence="8">
    <location>
        <begin position="197"/>
        <end position="215"/>
    </location>
</feature>
<comment type="subcellular location">
    <subcellularLocation>
        <location evidence="1 8">Cell membrane</location>
        <topology evidence="1 8">Multi-pass membrane protein</topology>
    </subcellularLocation>
</comment>
<feature type="transmembrane region" description="Helical" evidence="8">
    <location>
        <begin position="134"/>
        <end position="153"/>
    </location>
</feature>
<proteinExistence type="inferred from homology"/>
<accession>A0A5N6RL44</accession>
<organism evidence="10 11">
    <name type="scientific">Carpinus fangiana</name>
    <dbReference type="NCBI Taxonomy" id="176857"/>
    <lineage>
        <taxon>Eukaryota</taxon>
        <taxon>Viridiplantae</taxon>
        <taxon>Streptophyta</taxon>
        <taxon>Embryophyta</taxon>
        <taxon>Tracheophyta</taxon>
        <taxon>Spermatophyta</taxon>
        <taxon>Magnoliopsida</taxon>
        <taxon>eudicotyledons</taxon>
        <taxon>Gunneridae</taxon>
        <taxon>Pentapetalae</taxon>
        <taxon>rosids</taxon>
        <taxon>fabids</taxon>
        <taxon>Fagales</taxon>
        <taxon>Betulaceae</taxon>
        <taxon>Carpinus</taxon>
    </lineage>
</organism>
<dbReference type="EMBL" id="CM017327">
    <property type="protein sequence ID" value="KAE8099177.1"/>
    <property type="molecule type" value="Genomic_DNA"/>
</dbReference>
<dbReference type="AlphaFoldDB" id="A0A5N6RL44"/>
<evidence type="ECO:0000256" key="2">
    <source>
        <dbReference type="ARBA" id="ARBA00005887"/>
    </source>
</evidence>
<evidence type="ECO:0000313" key="11">
    <source>
        <dbReference type="Proteomes" id="UP000327013"/>
    </source>
</evidence>
<comment type="similarity">
    <text evidence="2 8">Belongs to the ammonia transporter channel (TC 1.A.11.2) family.</text>
</comment>
<dbReference type="SUPFAM" id="SSF111352">
    <property type="entry name" value="Ammonium transporter"/>
    <property type="match status" value="1"/>
</dbReference>
<evidence type="ECO:0000313" key="10">
    <source>
        <dbReference type="EMBL" id="KAE8099177.1"/>
    </source>
</evidence>
<dbReference type="Gene3D" id="1.10.3430.10">
    <property type="entry name" value="Ammonium transporter AmtB like domains"/>
    <property type="match status" value="1"/>
</dbReference>
<keyword evidence="5 8" id="KW-1133">Transmembrane helix</keyword>